<protein>
    <submittedName>
        <fullName evidence="1">Uncharacterized protein</fullName>
    </submittedName>
</protein>
<sequence>MDSNLSFQKIIDETANQEKRQGCYANLIFRYFGVQSFSFGNPHPKLKLWTPISHFKKLLMKPQIKKNDKDVMRT</sequence>
<dbReference type="EMBL" id="JSZA02000347">
    <property type="protein sequence ID" value="TGN99798.1"/>
    <property type="molecule type" value="Genomic_DNA"/>
</dbReference>
<dbReference type="Proteomes" id="UP000030428">
    <property type="component" value="Unassembled WGS sequence"/>
</dbReference>
<comment type="caution">
    <text evidence="1">The sequence shown here is derived from an EMBL/GenBank/DDBJ whole genome shotgun (WGS) entry which is preliminary data.</text>
</comment>
<evidence type="ECO:0000313" key="2">
    <source>
        <dbReference type="Proteomes" id="UP000030428"/>
    </source>
</evidence>
<reference evidence="1 2" key="1">
    <citation type="journal article" date="2016" name="Front. Microbiol.">
        <title>Single-Cell (Meta-)Genomics of a Dimorphic Candidatus Thiomargarita nelsonii Reveals Genomic Plasticity.</title>
        <authorList>
            <person name="Flood B.E."/>
            <person name="Fliss P."/>
            <person name="Jones D.S."/>
            <person name="Dick G.J."/>
            <person name="Jain S."/>
            <person name="Kaster A.K."/>
            <person name="Winkel M."/>
            <person name="Mussmann M."/>
            <person name="Bailey J."/>
        </authorList>
    </citation>
    <scope>NUCLEOTIDE SEQUENCE [LARGE SCALE GENOMIC DNA]</scope>
    <source>
        <strain evidence="1">Hydrate Ridge</strain>
    </source>
</reference>
<proteinExistence type="predicted"/>
<dbReference type="AlphaFoldDB" id="A0A4E0QJV6"/>
<name>A0A4E0QJV6_9GAMM</name>
<keyword evidence="2" id="KW-1185">Reference proteome</keyword>
<evidence type="ECO:0000313" key="1">
    <source>
        <dbReference type="EMBL" id="TGN99798.1"/>
    </source>
</evidence>
<organism evidence="1 2">
    <name type="scientific">Candidatus Thiomargarita nelsonii</name>
    <dbReference type="NCBI Taxonomy" id="1003181"/>
    <lineage>
        <taxon>Bacteria</taxon>
        <taxon>Pseudomonadati</taxon>
        <taxon>Pseudomonadota</taxon>
        <taxon>Gammaproteobacteria</taxon>
        <taxon>Thiotrichales</taxon>
        <taxon>Thiotrichaceae</taxon>
        <taxon>Thiomargarita</taxon>
    </lineage>
</organism>
<accession>A0A4E0QJV6</accession>
<gene>
    <name evidence="1" type="ORF">PN36_33425</name>
</gene>